<dbReference type="GeneID" id="97549729"/>
<dbReference type="RefSeq" id="WP_109967626.1">
    <property type="nucleotide sequence ID" value="NZ_CP176093.1"/>
</dbReference>
<organism evidence="1 2">
    <name type="scientific">Methanospirillum lacunae</name>
    <dbReference type="NCBI Taxonomy" id="668570"/>
    <lineage>
        <taxon>Archaea</taxon>
        <taxon>Methanobacteriati</taxon>
        <taxon>Methanobacteriota</taxon>
        <taxon>Stenosarchaea group</taxon>
        <taxon>Methanomicrobia</taxon>
        <taxon>Methanomicrobiales</taxon>
        <taxon>Methanospirillaceae</taxon>
        <taxon>Methanospirillum</taxon>
    </lineage>
</organism>
<dbReference type="OrthoDB" id="146591at2157"/>
<reference evidence="1 2" key="1">
    <citation type="submission" date="2018-05" db="EMBL/GenBank/DDBJ databases">
        <title>Draft genome of Methanospirillum lacunae Ki8-1.</title>
        <authorList>
            <person name="Dueholm M.S."/>
            <person name="Nielsen P.H."/>
            <person name="Bakmann L.F."/>
            <person name="Otzen D.E."/>
        </authorList>
    </citation>
    <scope>NUCLEOTIDE SEQUENCE [LARGE SCALE GENOMIC DNA]</scope>
    <source>
        <strain evidence="1 2">Ki8-1</strain>
    </source>
</reference>
<dbReference type="EMBL" id="QGMY01000002">
    <property type="protein sequence ID" value="PWR74347.1"/>
    <property type="molecule type" value="Genomic_DNA"/>
</dbReference>
<dbReference type="Proteomes" id="UP000245657">
    <property type="component" value="Unassembled WGS sequence"/>
</dbReference>
<accession>A0A2V2NDA0</accession>
<protein>
    <submittedName>
        <fullName evidence="1">Uncharacterized protein</fullName>
    </submittedName>
</protein>
<gene>
    <name evidence="1" type="ORF">DK846_04145</name>
</gene>
<keyword evidence="2" id="KW-1185">Reference proteome</keyword>
<name>A0A2V2NDA0_9EURY</name>
<dbReference type="AlphaFoldDB" id="A0A2V2NDA0"/>
<sequence length="73" mass="8010">MSLDADITTILAKSIGPSAPIFLKQVCMKMKKTPAELTKADMNVLIDLIYEGVKKTLGDETALKIKENLKAMK</sequence>
<comment type="caution">
    <text evidence="1">The sequence shown here is derived from an EMBL/GenBank/DDBJ whole genome shotgun (WGS) entry which is preliminary data.</text>
</comment>
<evidence type="ECO:0000313" key="2">
    <source>
        <dbReference type="Proteomes" id="UP000245657"/>
    </source>
</evidence>
<proteinExistence type="predicted"/>
<evidence type="ECO:0000313" key="1">
    <source>
        <dbReference type="EMBL" id="PWR74347.1"/>
    </source>
</evidence>